<evidence type="ECO:0000256" key="7">
    <source>
        <dbReference type="SAM" id="Phobius"/>
    </source>
</evidence>
<protein>
    <submittedName>
        <fullName evidence="8">Simple sugar transport system permease protein</fullName>
    </submittedName>
</protein>
<evidence type="ECO:0000256" key="6">
    <source>
        <dbReference type="SAM" id="MobiDB-lite"/>
    </source>
</evidence>
<feature type="transmembrane region" description="Helical" evidence="7">
    <location>
        <begin position="84"/>
        <end position="100"/>
    </location>
</feature>
<dbReference type="AlphaFoldDB" id="A0A931DL45"/>
<dbReference type="GO" id="GO:0005886">
    <property type="term" value="C:plasma membrane"/>
    <property type="evidence" value="ECO:0007669"/>
    <property type="project" value="UniProtKB-SubCell"/>
</dbReference>
<feature type="compositionally biased region" description="Basic and acidic residues" evidence="6">
    <location>
        <begin position="356"/>
        <end position="368"/>
    </location>
</feature>
<keyword evidence="4 7" id="KW-1133">Transmembrane helix</keyword>
<feature type="transmembrane region" description="Helical" evidence="7">
    <location>
        <begin position="263"/>
        <end position="282"/>
    </location>
</feature>
<dbReference type="RefSeq" id="WP_197013779.1">
    <property type="nucleotide sequence ID" value="NZ_BAABES010000019.1"/>
</dbReference>
<dbReference type="PANTHER" id="PTHR47089:SF1">
    <property type="entry name" value="GUANOSINE ABC TRANSPORTER PERMEASE PROTEIN NUPP"/>
    <property type="match status" value="1"/>
</dbReference>
<keyword evidence="5 7" id="KW-0472">Membrane</keyword>
<feature type="region of interest" description="Disordered" evidence="6">
    <location>
        <begin position="347"/>
        <end position="368"/>
    </location>
</feature>
<proteinExistence type="predicted"/>
<evidence type="ECO:0000256" key="3">
    <source>
        <dbReference type="ARBA" id="ARBA00022692"/>
    </source>
</evidence>
<reference evidence="8" key="1">
    <citation type="submission" date="2020-11" db="EMBL/GenBank/DDBJ databases">
        <title>Sequencing the genomes of 1000 actinobacteria strains.</title>
        <authorList>
            <person name="Klenk H.-P."/>
        </authorList>
    </citation>
    <scope>NUCLEOTIDE SEQUENCE</scope>
    <source>
        <strain evidence="8">DSM 43175</strain>
    </source>
</reference>
<dbReference type="InterPro" id="IPR001851">
    <property type="entry name" value="ABC_transp_permease"/>
</dbReference>
<evidence type="ECO:0000256" key="4">
    <source>
        <dbReference type="ARBA" id="ARBA00022989"/>
    </source>
</evidence>
<sequence>MRRLPKLAAARPVAVIALSLVLALGVFALSGYSAGAIAAGTIEGSVGSPAALTQTVRWFIPLLIIALGVGLAFQAGYFNIGAQGQMYVGAIGSLAVGLAWREGPPLLVVPCAFAAGIALGALWSLVPGLLRTKLGADEVVTSLMMNFIAVLLLEWVCTGPLKSGDGTGQAATTDPLPAAFRLSDGSGVSLTLLLLCGVLVAGAVALNSRTRLGLEIRVVGRNPVMAQWMGIRASRVGLVVFALSGAAAGLAGVVEAYGPAGSLRAGFSPQVGFMAVIVALVGSLGPLRTLLAALFFGGLRAATLYLPIVSDLPQAGLDMLNGMVALWITVSAVPVLMRRRRLRDPVHAGGGLPADPVRDDREAVRSRG</sequence>
<feature type="transmembrane region" description="Helical" evidence="7">
    <location>
        <begin position="289"/>
        <end position="308"/>
    </location>
</feature>
<gene>
    <name evidence="8" type="ORF">IW256_005590</name>
</gene>
<keyword evidence="8" id="KW-0762">Sugar transport</keyword>
<dbReference type="GO" id="GO:0022857">
    <property type="term" value="F:transmembrane transporter activity"/>
    <property type="evidence" value="ECO:0007669"/>
    <property type="project" value="InterPro"/>
</dbReference>
<evidence type="ECO:0000256" key="1">
    <source>
        <dbReference type="ARBA" id="ARBA00004651"/>
    </source>
</evidence>
<accession>A0A931DL45</accession>
<name>A0A931DL45_9ACTN</name>
<dbReference type="Proteomes" id="UP000614047">
    <property type="component" value="Unassembled WGS sequence"/>
</dbReference>
<organism evidence="8 9">
    <name type="scientific">Actinomadura viridis</name>
    <dbReference type="NCBI Taxonomy" id="58110"/>
    <lineage>
        <taxon>Bacteria</taxon>
        <taxon>Bacillati</taxon>
        <taxon>Actinomycetota</taxon>
        <taxon>Actinomycetes</taxon>
        <taxon>Streptosporangiales</taxon>
        <taxon>Thermomonosporaceae</taxon>
        <taxon>Actinomadura</taxon>
    </lineage>
</organism>
<feature type="transmembrane region" description="Helical" evidence="7">
    <location>
        <begin position="58"/>
        <end position="77"/>
    </location>
</feature>
<evidence type="ECO:0000256" key="2">
    <source>
        <dbReference type="ARBA" id="ARBA00022475"/>
    </source>
</evidence>
<dbReference type="PANTHER" id="PTHR47089">
    <property type="entry name" value="ABC TRANSPORTER, PERMEASE PROTEIN"/>
    <property type="match status" value="1"/>
</dbReference>
<keyword evidence="2" id="KW-1003">Cell membrane</keyword>
<keyword evidence="8" id="KW-0813">Transport</keyword>
<evidence type="ECO:0000313" key="8">
    <source>
        <dbReference type="EMBL" id="MBG6091477.1"/>
    </source>
</evidence>
<dbReference type="EMBL" id="JADOUA010000001">
    <property type="protein sequence ID" value="MBG6091477.1"/>
    <property type="molecule type" value="Genomic_DNA"/>
</dbReference>
<feature type="transmembrane region" description="Helical" evidence="7">
    <location>
        <begin position="320"/>
        <end position="337"/>
    </location>
</feature>
<feature type="transmembrane region" description="Helical" evidence="7">
    <location>
        <begin position="236"/>
        <end position="257"/>
    </location>
</feature>
<keyword evidence="9" id="KW-1185">Reference proteome</keyword>
<keyword evidence="3 7" id="KW-0812">Transmembrane</keyword>
<comment type="caution">
    <text evidence="8">The sequence shown here is derived from an EMBL/GenBank/DDBJ whole genome shotgun (WGS) entry which is preliminary data.</text>
</comment>
<comment type="subcellular location">
    <subcellularLocation>
        <location evidence="1">Cell membrane</location>
        <topology evidence="1">Multi-pass membrane protein</topology>
    </subcellularLocation>
</comment>
<dbReference type="CDD" id="cd06580">
    <property type="entry name" value="TM_PBP1_transp_TpRbsC_like"/>
    <property type="match status" value="1"/>
</dbReference>
<evidence type="ECO:0000256" key="5">
    <source>
        <dbReference type="ARBA" id="ARBA00023136"/>
    </source>
</evidence>
<feature type="transmembrane region" description="Helical" evidence="7">
    <location>
        <begin position="138"/>
        <end position="156"/>
    </location>
</feature>
<feature type="transmembrane region" description="Helical" evidence="7">
    <location>
        <begin position="106"/>
        <end position="126"/>
    </location>
</feature>
<feature type="transmembrane region" description="Helical" evidence="7">
    <location>
        <begin position="187"/>
        <end position="207"/>
    </location>
</feature>
<dbReference type="Pfam" id="PF02653">
    <property type="entry name" value="BPD_transp_2"/>
    <property type="match status" value="1"/>
</dbReference>
<evidence type="ECO:0000313" key="9">
    <source>
        <dbReference type="Proteomes" id="UP000614047"/>
    </source>
</evidence>